<dbReference type="PANTHER" id="PTHR11722">
    <property type="entry name" value="60S RIBOSOMAL PROTEIN L13"/>
    <property type="match status" value="1"/>
</dbReference>
<dbReference type="Proteomes" id="UP000314985">
    <property type="component" value="Chromosome 9"/>
</dbReference>
<comment type="similarity">
    <text evidence="1">Belongs to the eukaryotic ribosomal protein eL13 family.</text>
</comment>
<evidence type="ECO:0000313" key="7">
    <source>
        <dbReference type="Ensembl" id="ENSSSCP00070027038.1"/>
    </source>
</evidence>
<dbReference type="Pfam" id="PF01294">
    <property type="entry name" value="Ribosomal_L13e"/>
    <property type="match status" value="1"/>
</dbReference>
<organism evidence="7 8">
    <name type="scientific">Sus scrofa</name>
    <name type="common">Pig</name>
    <dbReference type="NCBI Taxonomy" id="9823"/>
    <lineage>
        <taxon>Eukaryota</taxon>
        <taxon>Metazoa</taxon>
        <taxon>Chordata</taxon>
        <taxon>Craniata</taxon>
        <taxon>Vertebrata</taxon>
        <taxon>Euteleostomi</taxon>
        <taxon>Mammalia</taxon>
        <taxon>Eutheria</taxon>
        <taxon>Laurasiatheria</taxon>
        <taxon>Artiodactyla</taxon>
        <taxon>Suina</taxon>
        <taxon>Suidae</taxon>
        <taxon>Sus</taxon>
    </lineage>
</organism>
<proteinExistence type="inferred from homology"/>
<dbReference type="Ensembl" id="ENSSSCT00070032394.1">
    <property type="protein sequence ID" value="ENSSSCP00070027038.1"/>
    <property type="gene ID" value="ENSSSCG00070016447.1"/>
</dbReference>
<dbReference type="AlphaFoldDB" id="A0A4X1UDC7"/>
<keyword evidence="3" id="KW-0687">Ribonucleoprotein</keyword>
<evidence type="ECO:0000313" key="8">
    <source>
        <dbReference type="Proteomes" id="UP000314985"/>
    </source>
</evidence>
<reference evidence="7" key="2">
    <citation type="submission" date="2025-08" db="UniProtKB">
        <authorList>
            <consortium name="Ensembl"/>
        </authorList>
    </citation>
    <scope>IDENTIFICATION</scope>
</reference>
<evidence type="ECO:0000256" key="3">
    <source>
        <dbReference type="ARBA" id="ARBA00023274"/>
    </source>
</evidence>
<reference evidence="7 8" key="1">
    <citation type="submission" date="2017-08" db="EMBL/GenBank/DDBJ databases">
        <title>USMARCv1.0.</title>
        <authorList>
            <person name="Hannum G.I."/>
            <person name="Koren S."/>
            <person name="Schroeder S.G."/>
            <person name="Chin S.C."/>
            <person name="Nonneman D.J."/>
            <person name="Becker S.A."/>
            <person name="Rosen B.D."/>
            <person name="Bickhart D.M."/>
            <person name="Putnam N.H."/>
            <person name="Green R.E."/>
            <person name="Tuggle C.K."/>
            <person name="Liu H."/>
            <person name="Rohrer G.A."/>
            <person name="Warr A."/>
            <person name="Hall R."/>
            <person name="Kim K."/>
            <person name="Hume D.A."/>
            <person name="Talbot R."/>
            <person name="Chow W."/>
            <person name="Howe K."/>
            <person name="Schwartz A.S."/>
            <person name="Watson M."/>
            <person name="Archibald A.L."/>
            <person name="Phillippy A.M."/>
            <person name="Smith T.P.L."/>
        </authorList>
    </citation>
    <scope>NUCLEOTIDE SEQUENCE [LARGE SCALE GENOMIC DNA]</scope>
</reference>
<accession>A0A4X1UDC7</accession>
<dbReference type="InterPro" id="IPR001380">
    <property type="entry name" value="Ribosomal_eL13"/>
</dbReference>
<dbReference type="GO" id="GO:0005840">
    <property type="term" value="C:ribosome"/>
    <property type="evidence" value="ECO:0007669"/>
    <property type="project" value="UniProtKB-KW"/>
</dbReference>
<evidence type="ECO:0000256" key="1">
    <source>
        <dbReference type="ARBA" id="ARBA00005640"/>
    </source>
</evidence>
<sequence>MAPSRNGMILKPHFHKDWQQCVATWFNQPVCKIHRRRPGPLGSWWIPGGGTSARSPCRPMCGASRSTAPGPSSFPGSPRLKSSSWPPS</sequence>
<evidence type="ECO:0000256" key="2">
    <source>
        <dbReference type="ARBA" id="ARBA00022980"/>
    </source>
</evidence>
<name>A0A4X1UDC7_PIG</name>
<keyword evidence="2" id="KW-0689">Ribosomal protein</keyword>
<dbReference type="GO" id="GO:0006412">
    <property type="term" value="P:translation"/>
    <property type="evidence" value="ECO:0007669"/>
    <property type="project" value="InterPro"/>
</dbReference>
<protein>
    <recommendedName>
        <fullName evidence="4">Large ribosomal subunit protein eL13</fullName>
    </recommendedName>
    <alternativeName>
        <fullName evidence="5">60S ribosomal protein L13</fullName>
    </alternativeName>
</protein>
<dbReference type="PANTHER" id="PTHR11722:SF0">
    <property type="entry name" value="LARGE RIBOSOMAL SUBUNIT PROTEIN EL13"/>
    <property type="match status" value="1"/>
</dbReference>
<dbReference type="GO" id="GO:1990904">
    <property type="term" value="C:ribonucleoprotein complex"/>
    <property type="evidence" value="ECO:0007669"/>
    <property type="project" value="UniProtKB-KW"/>
</dbReference>
<evidence type="ECO:0000256" key="4">
    <source>
        <dbReference type="ARBA" id="ARBA00035216"/>
    </source>
</evidence>
<evidence type="ECO:0000256" key="5">
    <source>
        <dbReference type="ARBA" id="ARBA00035321"/>
    </source>
</evidence>
<evidence type="ECO:0000256" key="6">
    <source>
        <dbReference type="SAM" id="MobiDB-lite"/>
    </source>
</evidence>
<dbReference type="GO" id="GO:0003735">
    <property type="term" value="F:structural constituent of ribosome"/>
    <property type="evidence" value="ECO:0007669"/>
    <property type="project" value="InterPro"/>
</dbReference>
<feature type="region of interest" description="Disordered" evidence="6">
    <location>
        <begin position="54"/>
        <end position="88"/>
    </location>
</feature>